<keyword evidence="2" id="KW-0560">Oxidoreductase</keyword>
<dbReference type="PANTHER" id="PTHR43008">
    <property type="entry name" value="BENZIL REDUCTASE"/>
    <property type="match status" value="1"/>
</dbReference>
<name>A0ABR0E139_ZASCE</name>
<dbReference type="EMBL" id="JAXOVC010000012">
    <property type="protein sequence ID" value="KAK4495142.1"/>
    <property type="molecule type" value="Genomic_DNA"/>
</dbReference>
<dbReference type="InterPro" id="IPR002347">
    <property type="entry name" value="SDR_fam"/>
</dbReference>
<evidence type="ECO:0000256" key="2">
    <source>
        <dbReference type="ARBA" id="ARBA00023002"/>
    </source>
</evidence>
<dbReference type="Gene3D" id="3.40.50.720">
    <property type="entry name" value="NAD(P)-binding Rossmann-like Domain"/>
    <property type="match status" value="1"/>
</dbReference>
<dbReference type="CDD" id="cd05233">
    <property type="entry name" value="SDR_c"/>
    <property type="match status" value="1"/>
</dbReference>
<proteinExistence type="inferred from homology"/>
<dbReference type="Pfam" id="PF00106">
    <property type="entry name" value="adh_short"/>
    <property type="match status" value="1"/>
</dbReference>
<gene>
    <name evidence="3" type="ORF">PRZ48_013469</name>
</gene>
<reference evidence="3 4" key="1">
    <citation type="journal article" date="2023" name="G3 (Bethesda)">
        <title>A chromosome-level genome assembly of Zasmidium syzygii isolated from banana leaves.</title>
        <authorList>
            <person name="van Westerhoven A.C."/>
            <person name="Mehrabi R."/>
            <person name="Talebi R."/>
            <person name="Steentjes M.B.F."/>
            <person name="Corcolon B."/>
            <person name="Chong P.A."/>
            <person name="Kema G.H.J."/>
            <person name="Seidl M.F."/>
        </authorList>
    </citation>
    <scope>NUCLEOTIDE SEQUENCE [LARGE SCALE GENOMIC DNA]</scope>
    <source>
        <strain evidence="3 4">P124</strain>
    </source>
</reference>
<evidence type="ECO:0008006" key="5">
    <source>
        <dbReference type="Google" id="ProtNLM"/>
    </source>
</evidence>
<dbReference type="PRINTS" id="PR00081">
    <property type="entry name" value="GDHRDH"/>
</dbReference>
<protein>
    <recommendedName>
        <fullName evidence="5">NAD(P)-binding protein</fullName>
    </recommendedName>
</protein>
<dbReference type="SUPFAM" id="SSF51735">
    <property type="entry name" value="NAD(P)-binding Rossmann-fold domains"/>
    <property type="match status" value="1"/>
</dbReference>
<dbReference type="Proteomes" id="UP001305779">
    <property type="component" value="Unassembled WGS sequence"/>
</dbReference>
<dbReference type="PANTHER" id="PTHR43008:SF7">
    <property type="entry name" value="SHORT CHAIN DEHYDROGENASE_REDUCTASE (AFU_ORTHOLOGUE AFUA_2G00830)"/>
    <property type="match status" value="1"/>
</dbReference>
<evidence type="ECO:0000313" key="4">
    <source>
        <dbReference type="Proteomes" id="UP001305779"/>
    </source>
</evidence>
<evidence type="ECO:0000256" key="1">
    <source>
        <dbReference type="ARBA" id="ARBA00006484"/>
    </source>
</evidence>
<evidence type="ECO:0000313" key="3">
    <source>
        <dbReference type="EMBL" id="KAK4495142.1"/>
    </source>
</evidence>
<accession>A0ABR0E139</accession>
<dbReference type="InterPro" id="IPR036291">
    <property type="entry name" value="NAD(P)-bd_dom_sf"/>
</dbReference>
<comment type="caution">
    <text evidence="3">The sequence shown here is derived from an EMBL/GenBank/DDBJ whole genome shotgun (WGS) entry which is preliminary data.</text>
</comment>
<comment type="similarity">
    <text evidence="1">Belongs to the short-chain dehydrogenases/reductases (SDR) family.</text>
</comment>
<keyword evidence="4" id="KW-1185">Reference proteome</keyword>
<organism evidence="3 4">
    <name type="scientific">Zasmidium cellare</name>
    <name type="common">Wine cellar mold</name>
    <name type="synonym">Racodium cellare</name>
    <dbReference type="NCBI Taxonomy" id="395010"/>
    <lineage>
        <taxon>Eukaryota</taxon>
        <taxon>Fungi</taxon>
        <taxon>Dikarya</taxon>
        <taxon>Ascomycota</taxon>
        <taxon>Pezizomycotina</taxon>
        <taxon>Dothideomycetes</taxon>
        <taxon>Dothideomycetidae</taxon>
        <taxon>Mycosphaerellales</taxon>
        <taxon>Mycosphaerellaceae</taxon>
        <taxon>Zasmidium</taxon>
    </lineage>
</organism>
<sequence>MTDQGFPDHWGWKFTERIHTKPEGPTDPTNNKLHSNFVVLVTGAGKGVGFGIAISYAKAGAKGIIISSRTQSNLDQLEAQLKSINPGIEVLSQICDTTKDSDVEDLAKATKERFGRLDAAIANAGIISKYITNPTDNKEYMPVGIVSDPDLPRVIDTNVLGTWRVARAFVPLLQTTTDGPQAFAAITSAASHMTDSQFTPIAYILSKIAINRMMECIRNDHEGIGAFAVHPGTVLTPQTERHHETQLGEVWTDLLTDDPALCGGFLTWLTKEKRPWLSGRYISSNWDVEELHAKKGQIVEKDLLTFRMQV</sequence>